<reference evidence="2 3" key="1">
    <citation type="journal article" date="2012" name="BMC Genomics">
        <title>Sequencing the genome of Marssonina brunnea reveals fungus-poplar co-evolution.</title>
        <authorList>
            <person name="Zhu S."/>
            <person name="Cao Y.-Z."/>
            <person name="Jiang C."/>
            <person name="Tan B.-Y."/>
            <person name="Wang Z."/>
            <person name="Feng S."/>
            <person name="Zhang L."/>
            <person name="Su X.-H."/>
            <person name="Brejova B."/>
            <person name="Vinar T."/>
            <person name="Xu M."/>
            <person name="Wang M.-X."/>
            <person name="Zhang S.-G."/>
            <person name="Huang M.-R."/>
            <person name="Wu R."/>
            <person name="Zhou Y."/>
        </authorList>
    </citation>
    <scope>NUCLEOTIDE SEQUENCE [LARGE SCALE GENOMIC DNA]</scope>
    <source>
        <strain evidence="2 3">MB_m1</strain>
    </source>
</reference>
<keyword evidence="3" id="KW-1185">Reference proteome</keyword>
<feature type="compositionally biased region" description="Polar residues" evidence="1">
    <location>
        <begin position="155"/>
        <end position="165"/>
    </location>
</feature>
<dbReference type="eggNOG" id="ENOG502QTAC">
    <property type="taxonomic scope" value="Eukaryota"/>
</dbReference>
<feature type="compositionally biased region" description="Basic and acidic residues" evidence="1">
    <location>
        <begin position="449"/>
        <end position="462"/>
    </location>
</feature>
<name>K1X466_MARBU</name>
<dbReference type="PANTHER" id="PTHR24216">
    <property type="entry name" value="PAXILLIN-RELATED"/>
    <property type="match status" value="1"/>
</dbReference>
<feature type="compositionally biased region" description="Low complexity" evidence="1">
    <location>
        <begin position="478"/>
        <end position="489"/>
    </location>
</feature>
<feature type="compositionally biased region" description="Low complexity" evidence="1">
    <location>
        <begin position="998"/>
        <end position="1007"/>
    </location>
</feature>
<feature type="compositionally biased region" description="Pro residues" evidence="1">
    <location>
        <begin position="843"/>
        <end position="853"/>
    </location>
</feature>
<feature type="compositionally biased region" description="Acidic residues" evidence="1">
    <location>
        <begin position="520"/>
        <end position="533"/>
    </location>
</feature>
<dbReference type="InParanoid" id="K1X466"/>
<feature type="compositionally biased region" description="Basic and acidic residues" evidence="1">
    <location>
        <begin position="1"/>
        <end position="19"/>
    </location>
</feature>
<feature type="compositionally biased region" description="Low complexity" evidence="1">
    <location>
        <begin position="732"/>
        <end position="762"/>
    </location>
</feature>
<evidence type="ECO:0000256" key="1">
    <source>
        <dbReference type="SAM" id="MobiDB-lite"/>
    </source>
</evidence>
<feature type="region of interest" description="Disordered" evidence="1">
    <location>
        <begin position="798"/>
        <end position="853"/>
    </location>
</feature>
<dbReference type="STRING" id="1072389.K1X466"/>
<accession>K1X466</accession>
<dbReference type="OMA" id="HRAWSNK"/>
<dbReference type="GeneID" id="18757888"/>
<feature type="region of interest" description="Disordered" evidence="1">
    <location>
        <begin position="449"/>
        <end position="611"/>
    </location>
</feature>
<dbReference type="RefSeq" id="XP_007289842.1">
    <property type="nucleotide sequence ID" value="XM_007289780.1"/>
</dbReference>
<feature type="compositionally biased region" description="Acidic residues" evidence="1">
    <location>
        <begin position="490"/>
        <end position="505"/>
    </location>
</feature>
<proteinExistence type="predicted"/>
<dbReference type="OrthoDB" id="4188028at2759"/>
<evidence type="ECO:0000313" key="2">
    <source>
        <dbReference type="EMBL" id="EKD20001.1"/>
    </source>
</evidence>
<dbReference type="AlphaFoldDB" id="K1X466"/>
<dbReference type="HOGENOM" id="CLU_314748_0_0_1"/>
<feature type="region of interest" description="Disordered" evidence="1">
    <location>
        <begin position="731"/>
        <end position="768"/>
    </location>
</feature>
<feature type="compositionally biased region" description="Basic and acidic residues" evidence="1">
    <location>
        <begin position="589"/>
        <end position="601"/>
    </location>
</feature>
<evidence type="ECO:0000313" key="3">
    <source>
        <dbReference type="Proteomes" id="UP000006753"/>
    </source>
</evidence>
<feature type="compositionally biased region" description="Basic residues" evidence="1">
    <location>
        <begin position="233"/>
        <end position="243"/>
    </location>
</feature>
<feature type="compositionally biased region" description="Polar residues" evidence="1">
    <location>
        <begin position="814"/>
        <end position="840"/>
    </location>
</feature>
<dbReference type="EMBL" id="JH921430">
    <property type="protein sequence ID" value="EKD20001.1"/>
    <property type="molecule type" value="Genomic_DNA"/>
</dbReference>
<organism evidence="2 3">
    <name type="scientific">Marssonina brunnea f. sp. multigermtubi (strain MB_m1)</name>
    <name type="common">Marssonina leaf spot fungus</name>
    <dbReference type="NCBI Taxonomy" id="1072389"/>
    <lineage>
        <taxon>Eukaryota</taxon>
        <taxon>Fungi</taxon>
        <taxon>Dikarya</taxon>
        <taxon>Ascomycota</taxon>
        <taxon>Pezizomycotina</taxon>
        <taxon>Leotiomycetes</taxon>
        <taxon>Helotiales</taxon>
        <taxon>Drepanopezizaceae</taxon>
        <taxon>Drepanopeziza</taxon>
    </lineage>
</organism>
<dbReference type="PANTHER" id="PTHR24216:SF65">
    <property type="entry name" value="PAXILLIN-LIKE PROTEIN 1"/>
    <property type="match status" value="1"/>
</dbReference>
<feature type="compositionally biased region" description="Basic residues" evidence="1">
    <location>
        <begin position="188"/>
        <end position="208"/>
    </location>
</feature>
<sequence>MAPAAARHETALDGADDKTLMPYGTRGSSKRKAAEISSSPSAPPPAVSAPKASTRSSKTKPAAQKATLSTEPRQPPEKKRRSSPTLPPDDLSSQSFAIQLADGQVCQDNSVNGDHQIHSPIPEAGDQVPGSSATPGPDADSLSQPIPDVQVDPPSESSGDIQDSSILEDDVPEAELANGMGNSGAGRGRGRGRASPRGRGSLRGRGSRGGRVSKATAVGRGGKTVTPSARGRGGGRGRGGRRKKPEDPVIDVLYKRKAELKAQYKVIASMQREALIALAEKSLEMALADPFFHEALPEFEEVTEALKGEFEKCIAANDKELGQKAGLTKRTMEYNQYIVEQQYRLRMEELKEQYEARLMEQANYIYYKKTKNERDIDEIPFPNGEDGRIVKQSVPPPKRVHGTGHPFMDPGKAVSNARSTRGDNDYEQHPANWWEAKSKKEKAAILRKQAENVAERERLQRGDRRKKGGRQALFQPNAQQETAEGGEAAAEPEDDAEEKAEEEVVEAPAESLPTTVPGSPDDEAEPNVNDDADSDARPQDTDDYGVSIPHKRVRRDQPPPYNRIQASAPVEFEPHEIGLRQTHYQKQPDGTHKKLGRDIDPNPKNGKVYYDQRQGRYNAGKNQPEDLDQEIVAAHNLHPRLGLPIAGSVNPRHDECSEPYFPKPTDWTQPWKNSNPVMFVHTALDGTRSISRTSRSEWMYRAQRAFDQLPVAEKMGDLLDRSGDREVRLVTPSSIPSSPIARSSPVVPSSPIVPSSPDSPSSPIAPSPPRVIAADLVSAVNQAADEQAAEILRATEEERLSRARAAPQPMYSPGQPQTPYVNSPQVAYSPPSGYNPQNLGFSPPQPTPMGPPPIPPPRSIGYDPVRDRTYLTPYIRDRVSPPRRPAAHATFANGGNLSELANAADFFGSRPPRGAYGAPLNPYENMPMPISQQQRLSGLTGFPGGGVVGFGQHQMGSYGPPPPPSSRGGGGGHGGARGGRAPARELRPAPPSAGGSGQQAQQQQQRPQPQPQPQPHQPQQQQPPLLYRGWPGSGYGQ</sequence>
<feature type="region of interest" description="Disordered" evidence="1">
    <location>
        <begin position="1"/>
        <end position="248"/>
    </location>
</feature>
<dbReference type="KEGG" id="mbe:MBM_01953"/>
<feature type="region of interest" description="Disordered" evidence="1">
    <location>
        <begin position="377"/>
        <end position="437"/>
    </location>
</feature>
<feature type="region of interest" description="Disordered" evidence="1">
    <location>
        <begin position="935"/>
        <end position="1037"/>
    </location>
</feature>
<feature type="compositionally biased region" description="Gly residues" evidence="1">
    <location>
        <begin position="967"/>
        <end position="978"/>
    </location>
</feature>
<dbReference type="Proteomes" id="UP000006753">
    <property type="component" value="Unassembled WGS sequence"/>
</dbReference>
<protein>
    <submittedName>
        <fullName evidence="2">Uncharacterized protein</fullName>
    </submittedName>
</protein>
<gene>
    <name evidence="2" type="ORF">MBM_01953</name>
</gene>